<proteinExistence type="inferred from homology"/>
<evidence type="ECO:0000256" key="2">
    <source>
        <dbReference type="ARBA" id="ARBA00022857"/>
    </source>
</evidence>
<dbReference type="AlphaFoldDB" id="A0A9P5Y6I5"/>
<dbReference type="InterPro" id="IPR002347">
    <property type="entry name" value="SDR_fam"/>
</dbReference>
<dbReference type="PROSITE" id="PS00061">
    <property type="entry name" value="ADH_SHORT"/>
    <property type="match status" value="1"/>
</dbReference>
<dbReference type="GO" id="GO:0016020">
    <property type="term" value="C:membrane"/>
    <property type="evidence" value="ECO:0007669"/>
    <property type="project" value="TreeGrafter"/>
</dbReference>
<evidence type="ECO:0000313" key="7">
    <source>
        <dbReference type="Proteomes" id="UP000807353"/>
    </source>
</evidence>
<keyword evidence="5" id="KW-0812">Transmembrane</keyword>
<dbReference type="Proteomes" id="UP000807353">
    <property type="component" value="Unassembled WGS sequence"/>
</dbReference>
<name>A0A9P5Y6I5_9AGAR</name>
<gene>
    <name evidence="6" type="ORF">BDZ94DRAFT_1218598</name>
</gene>
<keyword evidence="3" id="KW-0560">Oxidoreductase</keyword>
<dbReference type="Gene3D" id="3.40.50.720">
    <property type="entry name" value="NAD(P)-binding Rossmann-like Domain"/>
    <property type="match status" value="1"/>
</dbReference>
<evidence type="ECO:0000256" key="5">
    <source>
        <dbReference type="SAM" id="Phobius"/>
    </source>
</evidence>
<comment type="similarity">
    <text evidence="1">Belongs to the short-chain dehydrogenases/reductases (SDR) family.</text>
</comment>
<dbReference type="PANTHER" id="PTHR44196">
    <property type="entry name" value="DEHYDROGENASE/REDUCTASE SDR FAMILY MEMBER 7B"/>
    <property type="match status" value="1"/>
</dbReference>
<dbReference type="InterPro" id="IPR020904">
    <property type="entry name" value="Sc_DH/Rdtase_CS"/>
</dbReference>
<protein>
    <recommendedName>
        <fullName evidence="8">NAD(P)-binding protein</fullName>
    </recommendedName>
</protein>
<reference evidence="6" key="1">
    <citation type="submission" date="2020-11" db="EMBL/GenBank/DDBJ databases">
        <authorList>
            <consortium name="DOE Joint Genome Institute"/>
            <person name="Ahrendt S."/>
            <person name="Riley R."/>
            <person name="Andreopoulos W."/>
            <person name="Labutti K."/>
            <person name="Pangilinan J."/>
            <person name="Ruiz-Duenas F.J."/>
            <person name="Barrasa J.M."/>
            <person name="Sanchez-Garcia M."/>
            <person name="Camarero S."/>
            <person name="Miyauchi S."/>
            <person name="Serrano A."/>
            <person name="Linde D."/>
            <person name="Babiker R."/>
            <person name="Drula E."/>
            <person name="Ayuso-Fernandez I."/>
            <person name="Pacheco R."/>
            <person name="Padilla G."/>
            <person name="Ferreira P."/>
            <person name="Barriuso J."/>
            <person name="Kellner H."/>
            <person name="Castanera R."/>
            <person name="Alfaro M."/>
            <person name="Ramirez L."/>
            <person name="Pisabarro A.G."/>
            <person name="Kuo A."/>
            <person name="Tritt A."/>
            <person name="Lipzen A."/>
            <person name="He G."/>
            <person name="Yan M."/>
            <person name="Ng V."/>
            <person name="Cullen D."/>
            <person name="Martin F."/>
            <person name="Rosso M.-N."/>
            <person name="Henrissat B."/>
            <person name="Hibbett D."/>
            <person name="Martinez A.T."/>
            <person name="Grigoriev I.V."/>
        </authorList>
    </citation>
    <scope>NUCLEOTIDE SEQUENCE</scope>
    <source>
        <strain evidence="6">CBS 247.69</strain>
    </source>
</reference>
<keyword evidence="5" id="KW-1133">Transmembrane helix</keyword>
<keyword evidence="5" id="KW-0472">Membrane</keyword>
<keyword evidence="2" id="KW-0521">NADP</keyword>
<evidence type="ECO:0000256" key="4">
    <source>
        <dbReference type="ARBA" id="ARBA00037096"/>
    </source>
</evidence>
<dbReference type="EMBL" id="MU150265">
    <property type="protein sequence ID" value="KAF9463107.1"/>
    <property type="molecule type" value="Genomic_DNA"/>
</dbReference>
<dbReference type="Pfam" id="PF00106">
    <property type="entry name" value="adh_short"/>
    <property type="match status" value="1"/>
</dbReference>
<evidence type="ECO:0000256" key="1">
    <source>
        <dbReference type="ARBA" id="ARBA00006484"/>
    </source>
</evidence>
<evidence type="ECO:0000256" key="3">
    <source>
        <dbReference type="ARBA" id="ARBA00023002"/>
    </source>
</evidence>
<dbReference type="OrthoDB" id="37659at2759"/>
<comment type="caution">
    <text evidence="6">The sequence shown here is derived from an EMBL/GenBank/DDBJ whole genome shotgun (WGS) entry which is preliminary data.</text>
</comment>
<feature type="transmembrane region" description="Helical" evidence="5">
    <location>
        <begin position="6"/>
        <end position="27"/>
    </location>
</feature>
<evidence type="ECO:0000313" key="6">
    <source>
        <dbReference type="EMBL" id="KAF9463107.1"/>
    </source>
</evidence>
<dbReference type="SUPFAM" id="SSF51735">
    <property type="entry name" value="NAD(P)-binding Rossmann-fold domains"/>
    <property type="match status" value="1"/>
</dbReference>
<dbReference type="InterPro" id="IPR036291">
    <property type="entry name" value="NAD(P)-bd_dom_sf"/>
</dbReference>
<sequence length="325" mass="34769">MTTGISRQGLAILAILPLLLTIHRFLLRRPKRLSKIAAIDERVLVLGASSGIGRSVALQYAQRGARVCIVGRREGKVEEVVGECRGCGTRSSGYGSSRIIGISGDFAEVDDMVRVRSILQNEWGGIDTMIVAAGVSALQPLMAVAGVEVKGTTFTPAQSTKEGIKAAVAVTAAATRGNYVGPLVAAITFIPLLTATSQSPSILLISSLAALIPAPTRTLYASTKAASLMLYQALSIEHPAIAFSFCTPSTVEGDFRASAVDKGPVRELDPNKFGLKREDVAGRCIEAVDTAERTVFMPGTMRLAHLVYWICPSFVEWRARKKYNF</sequence>
<keyword evidence="7" id="KW-1185">Reference proteome</keyword>
<comment type="function">
    <text evidence="4">Putative oxidoreductase.</text>
</comment>
<organism evidence="6 7">
    <name type="scientific">Collybia nuda</name>
    <dbReference type="NCBI Taxonomy" id="64659"/>
    <lineage>
        <taxon>Eukaryota</taxon>
        <taxon>Fungi</taxon>
        <taxon>Dikarya</taxon>
        <taxon>Basidiomycota</taxon>
        <taxon>Agaricomycotina</taxon>
        <taxon>Agaricomycetes</taxon>
        <taxon>Agaricomycetidae</taxon>
        <taxon>Agaricales</taxon>
        <taxon>Tricholomatineae</taxon>
        <taxon>Clitocybaceae</taxon>
        <taxon>Collybia</taxon>
    </lineage>
</organism>
<dbReference type="PANTHER" id="PTHR44196:SF1">
    <property type="entry name" value="DEHYDROGENASE_REDUCTASE SDR FAMILY MEMBER 7B"/>
    <property type="match status" value="1"/>
</dbReference>
<accession>A0A9P5Y6I5</accession>
<dbReference type="PRINTS" id="PR00081">
    <property type="entry name" value="GDHRDH"/>
</dbReference>
<evidence type="ECO:0008006" key="8">
    <source>
        <dbReference type="Google" id="ProtNLM"/>
    </source>
</evidence>
<dbReference type="GO" id="GO:0016491">
    <property type="term" value="F:oxidoreductase activity"/>
    <property type="evidence" value="ECO:0007669"/>
    <property type="project" value="UniProtKB-KW"/>
</dbReference>